<gene>
    <name evidence="1" type="ORF">UFOVP304_20</name>
    <name evidence="2" type="ORF">UFOVP584_47</name>
</gene>
<evidence type="ECO:0000313" key="2">
    <source>
        <dbReference type="EMBL" id="CAB4152050.1"/>
    </source>
</evidence>
<dbReference type="EMBL" id="LR796322">
    <property type="protein sequence ID" value="CAB4136394.1"/>
    <property type="molecule type" value="Genomic_DNA"/>
</dbReference>
<name>A0A6J5LP89_9CAUD</name>
<sequence>MSTSNRRQAFNTPQSNPATKFFDWKSNDKCFSYYDKEKQENVLVPLPFKFLVLDELHSIKGWNDATSSGIFSNEVKFISKETITVKPFKGNEIAKGLYKDIKEKVVSAGGHYVKSIYIMLEDGSLANIQLKGSAVQKWGEFTQKTRNRLPDEWVIVSKSLEGKKGAVKFNTPEFTFERSISDSEADLADEAFNTLETYLKAYLVKSEPVVEETNDEPLDENADPLDF</sequence>
<evidence type="ECO:0000313" key="1">
    <source>
        <dbReference type="EMBL" id="CAB4136394.1"/>
    </source>
</evidence>
<protein>
    <submittedName>
        <fullName evidence="1">Uncharacterized protein</fullName>
    </submittedName>
</protein>
<proteinExistence type="predicted"/>
<organism evidence="1">
    <name type="scientific">uncultured Caudovirales phage</name>
    <dbReference type="NCBI Taxonomy" id="2100421"/>
    <lineage>
        <taxon>Viruses</taxon>
        <taxon>Duplodnaviria</taxon>
        <taxon>Heunggongvirae</taxon>
        <taxon>Uroviricota</taxon>
        <taxon>Caudoviricetes</taxon>
        <taxon>Peduoviridae</taxon>
        <taxon>Maltschvirus</taxon>
        <taxon>Maltschvirus maltsch</taxon>
    </lineage>
</organism>
<dbReference type="EMBL" id="LR796554">
    <property type="protein sequence ID" value="CAB4152050.1"/>
    <property type="molecule type" value="Genomic_DNA"/>
</dbReference>
<reference evidence="1" key="1">
    <citation type="submission" date="2020-04" db="EMBL/GenBank/DDBJ databases">
        <authorList>
            <person name="Chiriac C."/>
            <person name="Salcher M."/>
            <person name="Ghai R."/>
            <person name="Kavagutti S V."/>
        </authorList>
    </citation>
    <scope>NUCLEOTIDE SEQUENCE</scope>
</reference>
<accession>A0A6J5LP89</accession>